<accession>A0ABR8FXC8</accession>
<name>A0ABR8FXC8_9NOSO</name>
<sequence>MVREIKFTELEKLLLETGFVTMQTFGSQKIYQHPSSGTLIVLPDYEQQADVRTLHLVAVRRILSENGLMDSDRFNSFLNKVAS</sequence>
<proteinExistence type="predicted"/>
<evidence type="ECO:0000313" key="2">
    <source>
        <dbReference type="Proteomes" id="UP000603457"/>
    </source>
</evidence>
<keyword evidence="2" id="KW-1185">Reference proteome</keyword>
<dbReference type="EMBL" id="JACJTB010000020">
    <property type="protein sequence ID" value="MBD2595787.1"/>
    <property type="molecule type" value="Genomic_DNA"/>
</dbReference>
<dbReference type="Proteomes" id="UP000603457">
    <property type="component" value="Unassembled WGS sequence"/>
</dbReference>
<dbReference type="RefSeq" id="WP_190674376.1">
    <property type="nucleotide sequence ID" value="NZ_JACJTB010000020.1"/>
</dbReference>
<gene>
    <name evidence="1" type="ORF">H6G74_15825</name>
</gene>
<protein>
    <submittedName>
        <fullName evidence="1">Type II toxin-antitoxin system HicA family toxin</fullName>
    </submittedName>
</protein>
<organism evidence="1 2">
    <name type="scientific">Nostoc spongiaeforme FACHB-130</name>
    <dbReference type="NCBI Taxonomy" id="1357510"/>
    <lineage>
        <taxon>Bacteria</taxon>
        <taxon>Bacillati</taxon>
        <taxon>Cyanobacteriota</taxon>
        <taxon>Cyanophyceae</taxon>
        <taxon>Nostocales</taxon>
        <taxon>Nostocaceae</taxon>
        <taxon>Nostoc</taxon>
    </lineage>
</organism>
<reference evidence="1 2" key="1">
    <citation type="journal article" date="2020" name="ISME J.">
        <title>Comparative genomics reveals insights into cyanobacterial evolution and habitat adaptation.</title>
        <authorList>
            <person name="Chen M.Y."/>
            <person name="Teng W.K."/>
            <person name="Zhao L."/>
            <person name="Hu C.X."/>
            <person name="Zhou Y.K."/>
            <person name="Han B.P."/>
            <person name="Song L.R."/>
            <person name="Shu W.S."/>
        </authorList>
    </citation>
    <scope>NUCLEOTIDE SEQUENCE [LARGE SCALE GENOMIC DNA]</scope>
    <source>
        <strain evidence="1 2">FACHB-130</strain>
    </source>
</reference>
<dbReference type="SUPFAM" id="SSF54786">
    <property type="entry name" value="YcfA/nrd intein domain"/>
    <property type="match status" value="1"/>
</dbReference>
<comment type="caution">
    <text evidence="1">The sequence shown here is derived from an EMBL/GenBank/DDBJ whole genome shotgun (WGS) entry which is preliminary data.</text>
</comment>
<evidence type="ECO:0000313" key="1">
    <source>
        <dbReference type="EMBL" id="MBD2595787.1"/>
    </source>
</evidence>